<sequence>MLNNSKPSLKPLLTAITGILLLSAQPTLLLAADSLVSEADTVADAVLGQLDLNHNSHYLVDGYGLNLADWETGDVAIDNSVTPNRVYVTDTANNRVLGWSDIKAFQTHAPADIVIGQPNFAENTANNGGVSAASLNAPSGVAVDNSGNLYVADTGNHRVLYYRLPYKSGGKLADEVFGQGGSFTSHAENNGGVTENSLSYPTGLTVDKAGNLYVADSGNNRVLEFHSPLRTTVVTGSGDTSADRVFGQLGVFSSNSANAFGATADSIYYPSDVAVDIQNNVYIVDSFNNRVLKYKKPLVTDTTADNVYGQDKLFTTVECNKGGISKRSLCYPWSVAVDANGDVYISDRSNQRILGYAKGKTRADTVLGQPNFIRHEHDVETSRKTLNGPSGLALDNANDGAKLYVSDVYNNRVLQYQPSQDEVTKEWSFKRWQPASGVLGQYLFKTSYKNDFNSRVFSFSEYDDSGSIAIDTSVTPSRVYVADTANHRVLGYNSIAAFTSQAKADLVIGQPNAYSHEANYGGLSNKSLNYPRALSVDKHGNLFVVDNGNSRVLAFNTPFTTDTTADVVLGQSGSFTTNSCNQNGISADSLCYPAGITVDSNDSVYVADLNNHRVLKYLAPLTTNVVADAVYGQGGSFTSSLCNFDGDPDIASANSFCHPLGLSVDAEDRLYVADWANNRVLAFPKDTTSASHVFGQPDLTSKACATTSADSLCHPRSVTVNSQADVFISDHANNRVLKYNSPLTTDRRADLVFGQDGHFDTGSCLAPVSASTLCGPDTVATDSDDNLYVIDSQNNRIVQFLRP</sequence>
<protein>
    <recommendedName>
        <fullName evidence="6">SMP-30/Gluconolactonase/LRE-like region domain-containing protein</fullName>
    </recommendedName>
</protein>
<evidence type="ECO:0000256" key="3">
    <source>
        <dbReference type="SAM" id="SignalP"/>
    </source>
</evidence>
<feature type="chain" id="PRO_5002462554" description="SMP-30/Gluconolactonase/LRE-like region domain-containing protein" evidence="3">
    <location>
        <begin position="32"/>
        <end position="803"/>
    </location>
</feature>
<keyword evidence="3" id="KW-0732">Signal</keyword>
<comment type="caution">
    <text evidence="4">The sequence shown here is derived from an EMBL/GenBank/DDBJ whole genome shotgun (WGS) entry which is preliminary data.</text>
</comment>
<feature type="repeat" description="NHL" evidence="2">
    <location>
        <begin position="590"/>
        <end position="620"/>
    </location>
</feature>
<dbReference type="PROSITE" id="PS51125">
    <property type="entry name" value="NHL"/>
    <property type="match status" value="8"/>
</dbReference>
<dbReference type="Proteomes" id="UP000033684">
    <property type="component" value="Unassembled WGS sequence"/>
</dbReference>
<dbReference type="PANTHER" id="PTHR24104:SF25">
    <property type="entry name" value="PROTEIN LIN-41"/>
    <property type="match status" value="1"/>
</dbReference>
<feature type="repeat" description="NHL" evidence="2">
    <location>
        <begin position="129"/>
        <end position="165"/>
    </location>
</feature>
<reference evidence="5" key="1">
    <citation type="submission" date="2015-03" db="EMBL/GenBank/DDBJ databases">
        <title>Draft genome sequence of a novel methanotroph (Sn10-6) isolated from flooded ricefield rhizosphere in India.</title>
        <authorList>
            <person name="Pandit P.S."/>
            <person name="Pore S.D."/>
            <person name="Arora P."/>
            <person name="Kapse N.G."/>
            <person name="Dhakephalkar P.K."/>
            <person name="Rahalkar M.C."/>
        </authorList>
    </citation>
    <scope>NUCLEOTIDE SEQUENCE [LARGE SCALE GENOMIC DNA]</scope>
    <source>
        <strain evidence="5">Sn10-6</strain>
    </source>
</reference>
<evidence type="ECO:0000256" key="1">
    <source>
        <dbReference type="ARBA" id="ARBA00022737"/>
    </source>
</evidence>
<accession>A0A0F3IIC2</accession>
<dbReference type="Pfam" id="PF01436">
    <property type="entry name" value="NHL"/>
    <property type="match status" value="7"/>
</dbReference>
<dbReference type="PATRIC" id="fig|1632867.3.peg.643"/>
<dbReference type="Gene3D" id="2.120.10.30">
    <property type="entry name" value="TolB, C-terminal domain"/>
    <property type="match status" value="4"/>
</dbReference>
<feature type="repeat" description="NHL" evidence="2">
    <location>
        <begin position="528"/>
        <end position="558"/>
    </location>
</feature>
<gene>
    <name evidence="4" type="ORF">VZ94_12245</name>
</gene>
<dbReference type="EMBL" id="LAJX01000119">
    <property type="protein sequence ID" value="KJV06298.1"/>
    <property type="molecule type" value="Genomic_DNA"/>
</dbReference>
<dbReference type="OrthoDB" id="5555650at2"/>
<feature type="repeat" description="NHL" evidence="2">
    <location>
        <begin position="323"/>
        <end position="359"/>
    </location>
</feature>
<dbReference type="InterPro" id="IPR001258">
    <property type="entry name" value="NHL_repeat"/>
</dbReference>
<feature type="repeat" description="NHL" evidence="2">
    <location>
        <begin position="712"/>
        <end position="742"/>
    </location>
</feature>
<reference evidence="4 5" key="2">
    <citation type="journal article" date="2016" name="Microb. Ecol.">
        <title>Genome Characteristics of a Novel Type I Methanotroph (Sn10-6) Isolated from a Flooded Indian Rice Field.</title>
        <authorList>
            <person name="Rahalkar M.C."/>
            <person name="Pandit P.S."/>
            <person name="Dhakephalkar P.K."/>
            <person name="Pore S."/>
            <person name="Arora P."/>
            <person name="Kapse N."/>
        </authorList>
    </citation>
    <scope>NUCLEOTIDE SEQUENCE [LARGE SCALE GENOMIC DNA]</scope>
    <source>
        <strain evidence="4 5">Sn10-6</strain>
    </source>
</reference>
<organism evidence="4 5">
    <name type="scientific">Methylocucumis oryzae</name>
    <dbReference type="NCBI Taxonomy" id="1632867"/>
    <lineage>
        <taxon>Bacteria</taxon>
        <taxon>Pseudomonadati</taxon>
        <taxon>Pseudomonadota</taxon>
        <taxon>Gammaproteobacteria</taxon>
        <taxon>Methylococcales</taxon>
        <taxon>Methylococcaceae</taxon>
        <taxon>Methylocucumis</taxon>
    </lineage>
</organism>
<name>A0A0F3IIC2_9GAMM</name>
<dbReference type="AlphaFoldDB" id="A0A0F3IIC2"/>
<dbReference type="InterPro" id="IPR011042">
    <property type="entry name" value="6-blade_b-propeller_TolB-like"/>
</dbReference>
<evidence type="ECO:0000313" key="5">
    <source>
        <dbReference type="Proteomes" id="UP000033684"/>
    </source>
</evidence>
<keyword evidence="1" id="KW-0677">Repeat</keyword>
<dbReference type="GO" id="GO:0008270">
    <property type="term" value="F:zinc ion binding"/>
    <property type="evidence" value="ECO:0007669"/>
    <property type="project" value="UniProtKB-KW"/>
</dbReference>
<dbReference type="RefSeq" id="WP_045779444.1">
    <property type="nucleotide sequence ID" value="NZ_LAJX01000119.1"/>
</dbReference>
<evidence type="ECO:0008006" key="6">
    <source>
        <dbReference type="Google" id="ProtNLM"/>
    </source>
</evidence>
<feature type="repeat" description="NHL" evidence="2">
    <location>
        <begin position="198"/>
        <end position="228"/>
    </location>
</feature>
<feature type="repeat" description="NHL" evidence="2">
    <location>
        <begin position="260"/>
        <end position="297"/>
    </location>
</feature>
<dbReference type="InterPro" id="IPR050952">
    <property type="entry name" value="TRIM-NHL_E3_ligases"/>
</dbReference>
<dbReference type="SUPFAM" id="SSF101898">
    <property type="entry name" value="NHL repeat"/>
    <property type="match status" value="1"/>
</dbReference>
<evidence type="ECO:0000313" key="4">
    <source>
        <dbReference type="EMBL" id="KJV06298.1"/>
    </source>
</evidence>
<feature type="signal peptide" evidence="3">
    <location>
        <begin position="1"/>
        <end position="31"/>
    </location>
</feature>
<feature type="repeat" description="NHL" evidence="2">
    <location>
        <begin position="656"/>
        <end position="686"/>
    </location>
</feature>
<dbReference type="SUPFAM" id="SSF63829">
    <property type="entry name" value="Calcium-dependent phosphotriesterase"/>
    <property type="match status" value="2"/>
</dbReference>
<dbReference type="Gene3D" id="2.40.10.500">
    <property type="match status" value="2"/>
</dbReference>
<proteinExistence type="predicted"/>
<keyword evidence="5" id="KW-1185">Reference proteome</keyword>
<dbReference type="CDD" id="cd05819">
    <property type="entry name" value="NHL"/>
    <property type="match status" value="2"/>
</dbReference>
<dbReference type="PANTHER" id="PTHR24104">
    <property type="entry name" value="E3 UBIQUITIN-PROTEIN LIGASE NHLRC1-RELATED"/>
    <property type="match status" value="1"/>
</dbReference>
<evidence type="ECO:0000256" key="2">
    <source>
        <dbReference type="PROSITE-ProRule" id="PRU00504"/>
    </source>
</evidence>